<dbReference type="InterPro" id="IPR024747">
    <property type="entry name" value="Pyridox_Oxase-rel"/>
</dbReference>
<keyword evidence="2" id="KW-1185">Reference proteome</keyword>
<dbReference type="InterPro" id="IPR012349">
    <property type="entry name" value="Split_barrel_FMN-bd"/>
</dbReference>
<comment type="caution">
    <text evidence="1">The sequence shown here is derived from an EMBL/GenBank/DDBJ whole genome shotgun (WGS) entry which is preliminary data.</text>
</comment>
<protein>
    <submittedName>
        <fullName evidence="1">Pyridoxamine 5'-phosphate oxidase family protein</fullName>
    </submittedName>
</protein>
<reference evidence="1 2" key="1">
    <citation type="submission" date="2023-07" db="EMBL/GenBank/DDBJ databases">
        <title>Protaetiibacter sp. nov WY-16 isolated from soil.</title>
        <authorList>
            <person name="Liu B."/>
            <person name="Wan Y."/>
        </authorList>
    </citation>
    <scope>NUCLEOTIDE SEQUENCE [LARGE SCALE GENOMIC DNA]</scope>
    <source>
        <strain evidence="1 2">WY-16</strain>
    </source>
</reference>
<evidence type="ECO:0000313" key="1">
    <source>
        <dbReference type="EMBL" id="MDO7882771.1"/>
    </source>
</evidence>
<accession>A0ABT9BP15</accession>
<proteinExistence type="predicted"/>
<gene>
    <name evidence="1" type="ORF">Q5716_11100</name>
</gene>
<name>A0ABT9BP15_9MICO</name>
<dbReference type="EMBL" id="JAUQUB010000002">
    <property type="protein sequence ID" value="MDO7882771.1"/>
    <property type="molecule type" value="Genomic_DNA"/>
</dbReference>
<dbReference type="RefSeq" id="WP_305003203.1">
    <property type="nucleotide sequence ID" value="NZ_JAUQUB010000002.1"/>
</dbReference>
<dbReference type="Proteomes" id="UP001241072">
    <property type="component" value="Unassembled WGS sequence"/>
</dbReference>
<dbReference type="SUPFAM" id="SSF50475">
    <property type="entry name" value="FMN-binding split barrel"/>
    <property type="match status" value="1"/>
</dbReference>
<dbReference type="Pfam" id="PF12900">
    <property type="entry name" value="Pyridox_ox_2"/>
    <property type="match status" value="1"/>
</dbReference>
<sequence>MAFRPLPESESWKLLESTNIGRLAVSTPEGADVFPLTHHVHGRAIYFRTAPGTKLAAIADNPRVAFEADGFIDTRPWSVVVRGIAQRLDADDEIITSGVLDVITPVGDEQWNYVRITPVAVTGRRG</sequence>
<dbReference type="Gene3D" id="2.30.110.10">
    <property type="entry name" value="Electron Transport, Fmn-binding Protein, Chain A"/>
    <property type="match status" value="1"/>
</dbReference>
<evidence type="ECO:0000313" key="2">
    <source>
        <dbReference type="Proteomes" id="UP001241072"/>
    </source>
</evidence>
<organism evidence="1 2">
    <name type="scientific">Antiquaquibacter soli</name>
    <dbReference type="NCBI Taxonomy" id="3064523"/>
    <lineage>
        <taxon>Bacteria</taxon>
        <taxon>Bacillati</taxon>
        <taxon>Actinomycetota</taxon>
        <taxon>Actinomycetes</taxon>
        <taxon>Micrococcales</taxon>
        <taxon>Microbacteriaceae</taxon>
        <taxon>Antiquaquibacter</taxon>
    </lineage>
</organism>